<reference evidence="2 3" key="1">
    <citation type="submission" date="2015-07" db="EMBL/GenBank/DDBJ databases">
        <title>High-quality genome of monoxenous trypanosomatid Leptomonas pyrrhocoris.</title>
        <authorList>
            <person name="Flegontov P."/>
            <person name="Butenko A."/>
            <person name="Firsov S."/>
            <person name="Vlcek C."/>
            <person name="Logacheva M.D."/>
            <person name="Field M."/>
            <person name="Filatov D."/>
            <person name="Flegontova O."/>
            <person name="Gerasimov E."/>
            <person name="Jackson A.P."/>
            <person name="Kelly S."/>
            <person name="Opperdoes F."/>
            <person name="O'Reilly A."/>
            <person name="Votypka J."/>
            <person name="Yurchenko V."/>
            <person name="Lukes J."/>
        </authorList>
    </citation>
    <scope>NUCLEOTIDE SEQUENCE [LARGE SCALE GENOMIC DNA]</scope>
    <source>
        <strain evidence="2">H10</strain>
    </source>
</reference>
<feature type="region of interest" description="Disordered" evidence="1">
    <location>
        <begin position="101"/>
        <end position="121"/>
    </location>
</feature>
<dbReference type="AlphaFoldDB" id="A0A0M9G1K1"/>
<dbReference type="GeneID" id="26904877"/>
<dbReference type="SUPFAM" id="SSF49879">
    <property type="entry name" value="SMAD/FHA domain"/>
    <property type="match status" value="1"/>
</dbReference>
<keyword evidence="3" id="KW-1185">Reference proteome</keyword>
<dbReference type="OrthoDB" id="444265at2759"/>
<accession>A0A0M9G1K1</accession>
<dbReference type="InterPro" id="IPR008984">
    <property type="entry name" value="SMAD_FHA_dom_sf"/>
</dbReference>
<protein>
    <submittedName>
        <fullName evidence="2">Uncharacterized protein</fullName>
    </submittedName>
</protein>
<dbReference type="EMBL" id="LGTL01000008">
    <property type="protein sequence ID" value="KPA80299.1"/>
    <property type="molecule type" value="Genomic_DNA"/>
</dbReference>
<organism evidence="2 3">
    <name type="scientific">Leptomonas pyrrhocoris</name>
    <name type="common">Firebug parasite</name>
    <dbReference type="NCBI Taxonomy" id="157538"/>
    <lineage>
        <taxon>Eukaryota</taxon>
        <taxon>Discoba</taxon>
        <taxon>Euglenozoa</taxon>
        <taxon>Kinetoplastea</taxon>
        <taxon>Metakinetoplastina</taxon>
        <taxon>Trypanosomatida</taxon>
        <taxon>Trypanosomatidae</taxon>
        <taxon>Leishmaniinae</taxon>
        <taxon>Leptomonas</taxon>
    </lineage>
</organism>
<dbReference type="Gene3D" id="2.60.200.20">
    <property type="match status" value="1"/>
</dbReference>
<evidence type="ECO:0000313" key="2">
    <source>
        <dbReference type="EMBL" id="KPA80299.1"/>
    </source>
</evidence>
<dbReference type="InterPro" id="IPR050923">
    <property type="entry name" value="Cell_Proc_Reg/RNA_Proc"/>
</dbReference>
<name>A0A0M9G1K1_LEPPY</name>
<dbReference type="Proteomes" id="UP000037923">
    <property type="component" value="Unassembled WGS sequence"/>
</dbReference>
<evidence type="ECO:0000256" key="1">
    <source>
        <dbReference type="SAM" id="MobiDB-lite"/>
    </source>
</evidence>
<dbReference type="RefSeq" id="XP_015658738.1">
    <property type="nucleotide sequence ID" value="XM_015802294.1"/>
</dbReference>
<gene>
    <name evidence="2" type="ORF">ABB37_04586</name>
</gene>
<comment type="caution">
    <text evidence="2">The sequence shown here is derived from an EMBL/GenBank/DDBJ whole genome shotgun (WGS) entry which is preliminary data.</text>
</comment>
<dbReference type="VEuPathDB" id="TriTrypDB:LpyrH10_08_0350"/>
<dbReference type="OMA" id="MWAMLEE"/>
<proteinExistence type="predicted"/>
<dbReference type="PANTHER" id="PTHR23308">
    <property type="entry name" value="NUCLEAR INHIBITOR OF PROTEIN PHOSPHATASE-1"/>
    <property type="match status" value="1"/>
</dbReference>
<sequence>MEQPHYGRTGLLVSRLSGLPVTQPRLITSSDGATSTSRTLKWRPSLLTIPQQLLDALRREDDGAEDGFNSTGHRFNDDPTLVTYLRVATIAEFLERRWRYGGSPRPAASPPPPSSASPSRAETSGLYASVLKWSRGKVNSTRNSTSSSNSKSSAFFAPAYKLLVMKDEKRVVEYANITWRSVWLLGKEPVVNDVPLEHPSCSGQHAALEMRFVLVDEAPLHECVEAHTQGSSAPHAGPPHYAHDSDTLKALCEGMWEVLASQQEAAGGDASGVWTMELQLIDLGSTNHTKLNGAVVPAMEPTTVIESDVFEFGYSTRKYVVLRNA</sequence>
<evidence type="ECO:0000313" key="3">
    <source>
        <dbReference type="Proteomes" id="UP000037923"/>
    </source>
</evidence>